<dbReference type="InterPro" id="IPR018911">
    <property type="entry name" value="Gmad2_Ig-like_dom"/>
</dbReference>
<feature type="transmembrane region" description="Helical" evidence="1">
    <location>
        <begin position="7"/>
        <end position="32"/>
    </location>
</feature>
<protein>
    <recommendedName>
        <fullName evidence="2">GerMN domain-containing protein</fullName>
    </recommendedName>
</protein>
<dbReference type="EMBL" id="MHLZ01000033">
    <property type="protein sequence ID" value="OGZ19430.1"/>
    <property type="molecule type" value="Genomic_DNA"/>
</dbReference>
<evidence type="ECO:0000313" key="4">
    <source>
        <dbReference type="Proteomes" id="UP000177360"/>
    </source>
</evidence>
<keyword evidence="1" id="KW-0812">Transmembrane</keyword>
<gene>
    <name evidence="3" type="ORF">A2626_02410</name>
</gene>
<dbReference type="AlphaFoldDB" id="A0A1G2E259"/>
<evidence type="ECO:0000259" key="2">
    <source>
        <dbReference type="SMART" id="SM00909"/>
    </source>
</evidence>
<comment type="caution">
    <text evidence="3">The sequence shown here is derived from an EMBL/GenBank/DDBJ whole genome shotgun (WGS) entry which is preliminary data.</text>
</comment>
<proteinExistence type="predicted"/>
<feature type="domain" description="GerMN" evidence="2">
    <location>
        <begin position="191"/>
        <end position="282"/>
    </location>
</feature>
<dbReference type="SMART" id="SM00909">
    <property type="entry name" value="Germane"/>
    <property type="match status" value="1"/>
</dbReference>
<reference evidence="3 4" key="1">
    <citation type="journal article" date="2016" name="Nat. Commun.">
        <title>Thousands of microbial genomes shed light on interconnected biogeochemical processes in an aquifer system.</title>
        <authorList>
            <person name="Anantharaman K."/>
            <person name="Brown C.T."/>
            <person name="Hug L.A."/>
            <person name="Sharon I."/>
            <person name="Castelle C.J."/>
            <person name="Probst A.J."/>
            <person name="Thomas B.C."/>
            <person name="Singh A."/>
            <person name="Wilkins M.J."/>
            <person name="Karaoz U."/>
            <person name="Brodie E.L."/>
            <person name="Williams K.H."/>
            <person name="Hubbard S.S."/>
            <person name="Banfield J.F."/>
        </authorList>
    </citation>
    <scope>NUCLEOTIDE SEQUENCE [LARGE SCALE GENOMIC DNA]</scope>
</reference>
<dbReference type="Pfam" id="PF10646">
    <property type="entry name" value="Germane"/>
    <property type="match status" value="1"/>
</dbReference>
<sequence length="283" mass="31249">MNKKISILYLFLALAVLAIGIFVIALQVGLLFRGDKIEESPIQNGQPIISNVDVFSPAKGSNVVLPFNVSGKARVFESNVNLQIKDAKTGKIIYEGWAMANSKDMSEFGNFGKEIDFLLSKPESEDIVLEVFWASPKDGSKLDLNSIPLKINAGNTTALKLFFNNSYLDPEFSCNRVFPVERIVAETKAPAMMALELLLQGTSFLDIEQGFFTSINPYVEIQSLVIKDGTAKVDFNEQLEFQVGGSCRVSAIRSQITETLKQFPTVKNVIISINGRTEDIIQP</sequence>
<keyword evidence="1" id="KW-0472">Membrane</keyword>
<dbReference type="Proteomes" id="UP000177360">
    <property type="component" value="Unassembled WGS sequence"/>
</dbReference>
<evidence type="ECO:0000313" key="3">
    <source>
        <dbReference type="EMBL" id="OGZ19430.1"/>
    </source>
</evidence>
<name>A0A1G2E259_9BACT</name>
<dbReference type="InterPro" id="IPR019606">
    <property type="entry name" value="GerMN"/>
</dbReference>
<accession>A0A1G2E259</accession>
<evidence type="ECO:0000256" key="1">
    <source>
        <dbReference type="SAM" id="Phobius"/>
    </source>
</evidence>
<organism evidence="3 4">
    <name type="scientific">Candidatus Nealsonbacteria bacterium RIFCSPHIGHO2_01_FULL_38_55</name>
    <dbReference type="NCBI Taxonomy" id="1801664"/>
    <lineage>
        <taxon>Bacteria</taxon>
        <taxon>Candidatus Nealsoniibacteriota</taxon>
    </lineage>
</organism>
<dbReference type="Pfam" id="PF10648">
    <property type="entry name" value="Gmad2"/>
    <property type="match status" value="1"/>
</dbReference>
<keyword evidence="1" id="KW-1133">Transmembrane helix</keyword>